<feature type="transmembrane region" description="Helical" evidence="2">
    <location>
        <begin position="24"/>
        <end position="50"/>
    </location>
</feature>
<protein>
    <recommendedName>
        <fullName evidence="4">DUF4407 domain-containing protein</fullName>
    </recommendedName>
</protein>
<dbReference type="AlphaFoldDB" id="A0A450TWY8"/>
<keyword evidence="2" id="KW-0812">Transmembrane</keyword>
<dbReference type="Pfam" id="PF14362">
    <property type="entry name" value="DUF4407"/>
    <property type="match status" value="1"/>
</dbReference>
<sequence>MSLFWRAANVDSSIIRSQSDRYRYASLGALAWVSASLAAIAFAYAVYVFLAPFMEEGNQAKMWAFISAPTWFFFVFHINRATIAVITLGNDKRFGKILPRLAVSVVISLTLSHPLVLFLLSEDISENYQLQIEKELLEQDDELHRLDNEIAALTAEIKQKQGEPTRREKKYKEKKAEKRRIEERIGKLNLELKKLNNDMNCERSGVGENCNVKQLGMGPSYNRLKGLYDKQEKIRDDLMKHRCSGFLCPMMETVIGDRHALVMSLFFYSLDRKVHE</sequence>
<proteinExistence type="predicted"/>
<evidence type="ECO:0008006" key="4">
    <source>
        <dbReference type="Google" id="ProtNLM"/>
    </source>
</evidence>
<reference evidence="3" key="1">
    <citation type="submission" date="2019-02" db="EMBL/GenBank/DDBJ databases">
        <authorList>
            <person name="Gruber-Vodicka R. H."/>
            <person name="Seah K. B. B."/>
        </authorList>
    </citation>
    <scope>NUCLEOTIDE SEQUENCE</scope>
    <source>
        <strain evidence="3">BECK_BZ165</strain>
    </source>
</reference>
<name>A0A450TWY8_9GAMM</name>
<feature type="transmembrane region" description="Helical" evidence="2">
    <location>
        <begin position="70"/>
        <end position="89"/>
    </location>
</feature>
<dbReference type="EMBL" id="CAADFA010000748">
    <property type="protein sequence ID" value="VFJ73688.1"/>
    <property type="molecule type" value="Genomic_DNA"/>
</dbReference>
<organism evidence="3">
    <name type="scientific">Candidatus Kentrum sp. FM</name>
    <dbReference type="NCBI Taxonomy" id="2126340"/>
    <lineage>
        <taxon>Bacteria</taxon>
        <taxon>Pseudomonadati</taxon>
        <taxon>Pseudomonadota</taxon>
        <taxon>Gammaproteobacteria</taxon>
        <taxon>Candidatus Kentrum</taxon>
    </lineage>
</organism>
<keyword evidence="1" id="KW-0175">Coiled coil</keyword>
<accession>A0A450TWY8</accession>
<evidence type="ECO:0000313" key="3">
    <source>
        <dbReference type="EMBL" id="VFJ73688.1"/>
    </source>
</evidence>
<keyword evidence="2" id="KW-1133">Transmembrane helix</keyword>
<feature type="transmembrane region" description="Helical" evidence="2">
    <location>
        <begin position="101"/>
        <end position="120"/>
    </location>
</feature>
<evidence type="ECO:0000256" key="1">
    <source>
        <dbReference type="SAM" id="Coils"/>
    </source>
</evidence>
<keyword evidence="2" id="KW-0472">Membrane</keyword>
<evidence type="ECO:0000256" key="2">
    <source>
        <dbReference type="SAM" id="Phobius"/>
    </source>
</evidence>
<gene>
    <name evidence="3" type="ORF">BECKFM1743C_GA0114222_107482</name>
</gene>
<feature type="coiled-coil region" evidence="1">
    <location>
        <begin position="129"/>
        <end position="198"/>
    </location>
</feature>
<dbReference type="InterPro" id="IPR025519">
    <property type="entry name" value="DUF4407"/>
</dbReference>